<organism evidence="1 2">
    <name type="scientific">Phytophthora megakarya</name>
    <dbReference type="NCBI Taxonomy" id="4795"/>
    <lineage>
        <taxon>Eukaryota</taxon>
        <taxon>Sar</taxon>
        <taxon>Stramenopiles</taxon>
        <taxon>Oomycota</taxon>
        <taxon>Peronosporomycetes</taxon>
        <taxon>Peronosporales</taxon>
        <taxon>Peronosporaceae</taxon>
        <taxon>Phytophthora</taxon>
    </lineage>
</organism>
<gene>
    <name evidence="1" type="ORF">PHMEG_0003500</name>
</gene>
<sequence length="36" mass="3945">MVASPAIIPAFLYVGRHSWPTTSIVGHLTKCIHNLI</sequence>
<proteinExistence type="predicted"/>
<keyword evidence="2" id="KW-1185">Reference proteome</keyword>
<protein>
    <submittedName>
        <fullName evidence="1">Uncharacterized protein</fullName>
    </submittedName>
</protein>
<dbReference type="AlphaFoldDB" id="A0A225WWE4"/>
<accession>A0A225WWE4</accession>
<evidence type="ECO:0000313" key="2">
    <source>
        <dbReference type="Proteomes" id="UP000198211"/>
    </source>
</evidence>
<reference evidence="2" key="1">
    <citation type="submission" date="2017-03" db="EMBL/GenBank/DDBJ databases">
        <title>Phytopthora megakarya and P. palmivora, two closely related causual agents of cacao black pod achieved similar genome size and gene model numbers by different mechanisms.</title>
        <authorList>
            <person name="Ali S."/>
            <person name="Shao J."/>
            <person name="Larry D.J."/>
            <person name="Kronmiller B."/>
            <person name="Shen D."/>
            <person name="Strem M.D."/>
            <person name="Melnick R.L."/>
            <person name="Guiltinan M.J."/>
            <person name="Tyler B.M."/>
            <person name="Meinhardt L.W."/>
            <person name="Bailey B.A."/>
        </authorList>
    </citation>
    <scope>NUCLEOTIDE SEQUENCE [LARGE SCALE GENOMIC DNA]</scope>
    <source>
        <strain evidence="2">zdho120</strain>
    </source>
</reference>
<dbReference type="Proteomes" id="UP000198211">
    <property type="component" value="Unassembled WGS sequence"/>
</dbReference>
<comment type="caution">
    <text evidence="1">The sequence shown here is derived from an EMBL/GenBank/DDBJ whole genome shotgun (WGS) entry which is preliminary data.</text>
</comment>
<name>A0A225WWE4_9STRA</name>
<dbReference type="EMBL" id="NBNE01000180">
    <property type="protein sequence ID" value="OWZ21872.1"/>
    <property type="molecule type" value="Genomic_DNA"/>
</dbReference>
<evidence type="ECO:0000313" key="1">
    <source>
        <dbReference type="EMBL" id="OWZ21872.1"/>
    </source>
</evidence>